<reference evidence="7 8" key="1">
    <citation type="journal article" date="2016" name="Mol. Biol. Evol.">
        <title>Comparative Genomics of Early-Diverging Mushroom-Forming Fungi Provides Insights into the Origins of Lignocellulose Decay Capabilities.</title>
        <authorList>
            <person name="Nagy L.G."/>
            <person name="Riley R."/>
            <person name="Tritt A."/>
            <person name="Adam C."/>
            <person name="Daum C."/>
            <person name="Floudas D."/>
            <person name="Sun H."/>
            <person name="Yadav J.S."/>
            <person name="Pangilinan J."/>
            <person name="Larsson K.H."/>
            <person name="Matsuura K."/>
            <person name="Barry K."/>
            <person name="Labutti K."/>
            <person name="Kuo R."/>
            <person name="Ohm R.A."/>
            <person name="Bhattacharya S.S."/>
            <person name="Shirouzu T."/>
            <person name="Yoshinaga Y."/>
            <person name="Martin F.M."/>
            <person name="Grigoriev I.V."/>
            <person name="Hibbett D.S."/>
        </authorList>
    </citation>
    <scope>NUCLEOTIDE SEQUENCE [LARGE SCALE GENOMIC DNA]</scope>
    <source>
        <strain evidence="7 8">HHB12029</strain>
    </source>
</reference>
<feature type="transmembrane region" description="Helical" evidence="6">
    <location>
        <begin position="392"/>
        <end position="413"/>
    </location>
</feature>
<evidence type="ECO:0008006" key="9">
    <source>
        <dbReference type="Google" id="ProtNLM"/>
    </source>
</evidence>
<dbReference type="Gene3D" id="1.20.1250.20">
    <property type="entry name" value="MFS general substrate transporter like domains"/>
    <property type="match status" value="1"/>
</dbReference>
<dbReference type="OrthoDB" id="3026777at2759"/>
<dbReference type="InParanoid" id="A0A165DDZ0"/>
<dbReference type="PANTHER" id="PTHR23507:SF1">
    <property type="entry name" value="FI18259P1-RELATED"/>
    <property type="match status" value="1"/>
</dbReference>
<dbReference type="Pfam" id="PF07690">
    <property type="entry name" value="MFS_1"/>
    <property type="match status" value="1"/>
</dbReference>
<feature type="transmembrane region" description="Helical" evidence="6">
    <location>
        <begin position="197"/>
        <end position="222"/>
    </location>
</feature>
<dbReference type="Proteomes" id="UP000077266">
    <property type="component" value="Unassembled WGS sequence"/>
</dbReference>
<name>A0A165DDZ0_EXIGL</name>
<feature type="transmembrane region" description="Helical" evidence="6">
    <location>
        <begin position="558"/>
        <end position="577"/>
    </location>
</feature>
<keyword evidence="4 6" id="KW-0472">Membrane</keyword>
<dbReference type="SUPFAM" id="SSF103473">
    <property type="entry name" value="MFS general substrate transporter"/>
    <property type="match status" value="1"/>
</dbReference>
<feature type="transmembrane region" description="Helical" evidence="6">
    <location>
        <begin position="41"/>
        <end position="67"/>
    </location>
</feature>
<sequence>MDGPDEATPGPGLGSDERAEAPPNDETTQSRLMKIPRRPSLLWALPIFGISAFVAALRAAAMSWILFRLACRIAHPTEDPWSLTSSRAPILTLNLILREPLSYSVGLRSESSPNETQGPNIGGHCNLMDPYFGNAYLLFLTLPASILILNFCGRAWWGHRADIWGRNAVIAVCAAATAIHDVNLLLVYRFFPPGAFIWLLPGTLIAGLLGGTLAESAMLAYLVDCTPPKHRSAILSFNAGVGFAAAGLAFVIGQKVASLSEHPSTSILISIAWSSIVVLLWYFVVPESLTHAIREVNALDTMERDTGTTAQSGSSSRVGQGLRSLVQPLRMMKPPFKNPQDPSIGNDYTLIKIAGILILVLASSHASSSFLFSWLLWLLRSLPINDWHETGFLPWPFCRAGLFILLFPGLIYLCQKMERRDSAVALSGPDDRLLETAAAPDPQTDTIPDDSHPPVQTATSWSDLSVIRILVVCSALSYATSFIPGAYPFISNMVGLALSAGILPCAQSLGLAVFPARETHVGTFFGAFSVVVELGLILPAVLNYVISSLLEMFRHPLFIVLLAIVWLFLSYLLSMFVRRPRM</sequence>
<evidence type="ECO:0000256" key="1">
    <source>
        <dbReference type="ARBA" id="ARBA00004141"/>
    </source>
</evidence>
<feature type="transmembrane region" description="Helical" evidence="6">
    <location>
        <begin position="265"/>
        <end position="285"/>
    </location>
</feature>
<keyword evidence="2 6" id="KW-0812">Transmembrane</keyword>
<dbReference type="GO" id="GO:0016020">
    <property type="term" value="C:membrane"/>
    <property type="evidence" value="ECO:0007669"/>
    <property type="project" value="UniProtKB-SubCell"/>
</dbReference>
<accession>A0A165DDZ0</accession>
<feature type="transmembrane region" description="Helical" evidence="6">
    <location>
        <begin position="353"/>
        <end position="377"/>
    </location>
</feature>
<gene>
    <name evidence="7" type="ORF">EXIGLDRAFT_842286</name>
</gene>
<dbReference type="AlphaFoldDB" id="A0A165DDZ0"/>
<dbReference type="InterPro" id="IPR011701">
    <property type="entry name" value="MFS"/>
</dbReference>
<evidence type="ECO:0000256" key="3">
    <source>
        <dbReference type="ARBA" id="ARBA00022989"/>
    </source>
</evidence>
<evidence type="ECO:0000313" key="8">
    <source>
        <dbReference type="Proteomes" id="UP000077266"/>
    </source>
</evidence>
<keyword evidence="3 6" id="KW-1133">Transmembrane helix</keyword>
<organism evidence="7 8">
    <name type="scientific">Exidia glandulosa HHB12029</name>
    <dbReference type="NCBI Taxonomy" id="1314781"/>
    <lineage>
        <taxon>Eukaryota</taxon>
        <taxon>Fungi</taxon>
        <taxon>Dikarya</taxon>
        <taxon>Basidiomycota</taxon>
        <taxon>Agaricomycotina</taxon>
        <taxon>Agaricomycetes</taxon>
        <taxon>Auriculariales</taxon>
        <taxon>Exidiaceae</taxon>
        <taxon>Exidia</taxon>
    </lineage>
</organism>
<feature type="transmembrane region" description="Helical" evidence="6">
    <location>
        <begin position="521"/>
        <end position="546"/>
    </location>
</feature>
<feature type="transmembrane region" description="Helical" evidence="6">
    <location>
        <begin position="493"/>
        <end position="514"/>
    </location>
</feature>
<dbReference type="InterPro" id="IPR036259">
    <property type="entry name" value="MFS_trans_sf"/>
</dbReference>
<dbReference type="CDD" id="cd06174">
    <property type="entry name" value="MFS"/>
    <property type="match status" value="1"/>
</dbReference>
<feature type="transmembrane region" description="Helical" evidence="6">
    <location>
        <begin position="234"/>
        <end position="253"/>
    </location>
</feature>
<evidence type="ECO:0000256" key="4">
    <source>
        <dbReference type="ARBA" id="ARBA00023136"/>
    </source>
</evidence>
<dbReference type="FunCoup" id="A0A165DDZ0">
    <property type="interactions" value="27"/>
</dbReference>
<comment type="subcellular location">
    <subcellularLocation>
        <location evidence="1">Membrane</location>
        <topology evidence="1">Multi-pass membrane protein</topology>
    </subcellularLocation>
</comment>
<evidence type="ECO:0000256" key="2">
    <source>
        <dbReference type="ARBA" id="ARBA00022692"/>
    </source>
</evidence>
<keyword evidence="8" id="KW-1185">Reference proteome</keyword>
<protein>
    <recommendedName>
        <fullName evidence="9">MFS general substrate transporter</fullName>
    </recommendedName>
</protein>
<feature type="transmembrane region" description="Helical" evidence="6">
    <location>
        <begin position="169"/>
        <end position="191"/>
    </location>
</feature>
<evidence type="ECO:0000256" key="6">
    <source>
        <dbReference type="SAM" id="Phobius"/>
    </source>
</evidence>
<feature type="transmembrane region" description="Helical" evidence="6">
    <location>
        <begin position="466"/>
        <end position="487"/>
    </location>
</feature>
<evidence type="ECO:0000313" key="7">
    <source>
        <dbReference type="EMBL" id="KZV84321.1"/>
    </source>
</evidence>
<dbReference type="PANTHER" id="PTHR23507">
    <property type="entry name" value="ZGC:174356"/>
    <property type="match status" value="1"/>
</dbReference>
<dbReference type="EMBL" id="KV426230">
    <property type="protein sequence ID" value="KZV84321.1"/>
    <property type="molecule type" value="Genomic_DNA"/>
</dbReference>
<proteinExistence type="predicted"/>
<evidence type="ECO:0000256" key="5">
    <source>
        <dbReference type="SAM" id="MobiDB-lite"/>
    </source>
</evidence>
<dbReference type="GO" id="GO:0022857">
    <property type="term" value="F:transmembrane transporter activity"/>
    <property type="evidence" value="ECO:0007669"/>
    <property type="project" value="InterPro"/>
</dbReference>
<feature type="region of interest" description="Disordered" evidence="5">
    <location>
        <begin position="1"/>
        <end position="32"/>
    </location>
</feature>
<feature type="transmembrane region" description="Helical" evidence="6">
    <location>
        <begin position="136"/>
        <end position="157"/>
    </location>
</feature>